<protein>
    <recommendedName>
        <fullName evidence="3">chitinase</fullName>
        <ecNumber evidence="3">3.2.1.14</ecNumber>
    </recommendedName>
</protein>
<sequence length="1173" mass="126584">MGPDYCAPGKCVSECTAKSDCDAGWGAQWSAHEKCPLNVCCSKFGFCGTTKDFCGDVKVKSPSCAKDGGSVNKRVIGYYEGWSSTRACGGMMPEDLPFHQYTHLNFAFAFINPKTFEVAPMSAVDEAMYPRFTALKQLNPGMQTWISIGGWSMNDPDQPTATTFSDLAASPGAQSKFFKSLVNFMSTYGFDGIDMDWEYPVAPERSGKPADLANYVSFLKNLKNALGSGGHKYGLTITIPSSFWYMQNFDIVAISKVIDWFNVMSYDLHGTWDSTNPYIGPIVGAHTNLTEIDLTMDLLWRNNIDPDKIVLGVGFYGRSFTLTNPSCAGPGCGFSGGGKPGKCSASAGTLMFSEIQDVIKAGAKVTLDKAAAVQIVTYDTNQWVSYDDDVTFKLKVEYGNSKCLGGLMVWAASTDDSVGSAIQSLNKATGRAVSSLAVRANLPSSIGTCVWGECGKSCDSGLSPAAIGSGRGGSYAGIRSGCDSGVTRPYCCPNSNKPTCRWVGEAKFCGGPKCSSGEVEVATDNAGGGGEWHKILCCTDTGSTANAKACDWAGAAPFCSAKAALGPAFYYSSYGCSKPKPYEIATGKHGDGGESACWPNGGFKSYCCEKQDQWKKCQWHQARNSWTEWAHAFGQLAFGASLPIFLTDCTGGCPNGQITVAVDPTACRSGTYSHFCCDNPNADLVSPPSLPPGKPSSLCPAKSDPFYSPLSHDESGDPWAWQEAEYFDSNCFIGGVDDTDTDPALRRRDDVDFQGNELPGNSSIYYEEGHGISKRSAAARLGKQLLKVCVNPPGKGRLAGAVDLPPVYAHPHVNSLFQQGRLALIYTGGATGQLACSAASLVFASKDDAKIVEKVTEHVFEKQTYKDGVQAIGDGIASGGAKLPMGKFSVTELVRLASTPWKNLPMGSITPPVGTSFHDTCANFLGTAADIRNFQIFMKGPNTVKMLLTAGKNLAVTDKTGAWVMSPLDRLTRFKDTLAVFDYYRIDAVVKSFSSTNGLIQDSWSNFQVAVKPLYDYPFAAAQEFQVNENLKYQVVLGKKLFDTYIKDEIIYWGSKAAQDTYTAAVALANKQQLEAMAATYGTKIAIDIAKMLGAKNPPWQRKLARGEQETNSTMSTWRWSYTSQETAEETIEIARKVRDGEINVEFTKDMWVDRYGLGEHLEIRGGIADYSL</sequence>
<dbReference type="InterPro" id="IPR001002">
    <property type="entry name" value="Chitin-bd_1"/>
</dbReference>
<evidence type="ECO:0000256" key="4">
    <source>
        <dbReference type="ARBA" id="ARBA00022669"/>
    </source>
</evidence>
<evidence type="ECO:0000256" key="2">
    <source>
        <dbReference type="ARBA" id="ARBA00008682"/>
    </source>
</evidence>
<evidence type="ECO:0000256" key="11">
    <source>
        <dbReference type="RuleBase" id="RU000489"/>
    </source>
</evidence>
<dbReference type="SUPFAM" id="SSF54556">
    <property type="entry name" value="Chitinase insertion domain"/>
    <property type="match status" value="1"/>
</dbReference>
<evidence type="ECO:0000256" key="1">
    <source>
        <dbReference type="ARBA" id="ARBA00000822"/>
    </source>
</evidence>
<evidence type="ECO:0000259" key="12">
    <source>
        <dbReference type="PROSITE" id="PS50941"/>
    </source>
</evidence>
<dbReference type="GO" id="GO:0006032">
    <property type="term" value="P:chitin catabolic process"/>
    <property type="evidence" value="ECO:0007669"/>
    <property type="project" value="UniProtKB-KW"/>
</dbReference>
<dbReference type="PANTHER" id="PTHR11177:SF333">
    <property type="entry name" value="CHITINASE"/>
    <property type="match status" value="1"/>
</dbReference>
<feature type="domain" description="Chitin-binding type-1" evidence="12">
    <location>
        <begin position="18"/>
        <end position="73"/>
    </location>
</feature>
<keyword evidence="6" id="KW-0146">Chitin degradation</keyword>
<dbReference type="AlphaFoldDB" id="A0A9P4LDA5"/>
<comment type="similarity">
    <text evidence="2">Belongs to the glycosyl hydrolase 18 family. Chitinase class V subfamily.</text>
</comment>
<dbReference type="Proteomes" id="UP000800039">
    <property type="component" value="Unassembled WGS sequence"/>
</dbReference>
<dbReference type="Gene3D" id="3.10.50.10">
    <property type="match status" value="1"/>
</dbReference>
<dbReference type="InterPro" id="IPR001223">
    <property type="entry name" value="Glyco_hydro18_cat"/>
</dbReference>
<dbReference type="OrthoDB" id="73875at2759"/>
<dbReference type="PROSITE" id="PS50941">
    <property type="entry name" value="CHIT_BIND_I_2"/>
    <property type="match status" value="1"/>
</dbReference>
<organism evidence="14 15">
    <name type="scientific">Cucurbitaria berberidis CBS 394.84</name>
    <dbReference type="NCBI Taxonomy" id="1168544"/>
    <lineage>
        <taxon>Eukaryota</taxon>
        <taxon>Fungi</taxon>
        <taxon>Dikarya</taxon>
        <taxon>Ascomycota</taxon>
        <taxon>Pezizomycotina</taxon>
        <taxon>Dothideomycetes</taxon>
        <taxon>Pleosporomycetidae</taxon>
        <taxon>Pleosporales</taxon>
        <taxon>Pleosporineae</taxon>
        <taxon>Cucurbitariaceae</taxon>
        <taxon>Cucurbitaria</taxon>
    </lineage>
</organism>
<evidence type="ECO:0000256" key="9">
    <source>
        <dbReference type="ARBA" id="ARBA00023326"/>
    </source>
</evidence>
<reference evidence="14" key="1">
    <citation type="submission" date="2020-01" db="EMBL/GenBank/DDBJ databases">
        <authorList>
            <consortium name="DOE Joint Genome Institute"/>
            <person name="Haridas S."/>
            <person name="Albert R."/>
            <person name="Binder M."/>
            <person name="Bloem J."/>
            <person name="Labutti K."/>
            <person name="Salamov A."/>
            <person name="Andreopoulos B."/>
            <person name="Baker S.E."/>
            <person name="Barry K."/>
            <person name="Bills G."/>
            <person name="Bluhm B.H."/>
            <person name="Cannon C."/>
            <person name="Castanera R."/>
            <person name="Culley D.E."/>
            <person name="Daum C."/>
            <person name="Ezra D."/>
            <person name="Gonzalez J.B."/>
            <person name="Henrissat B."/>
            <person name="Kuo A."/>
            <person name="Liang C."/>
            <person name="Lipzen A."/>
            <person name="Lutzoni F."/>
            <person name="Magnuson J."/>
            <person name="Mondo S."/>
            <person name="Nolan M."/>
            <person name="Ohm R."/>
            <person name="Pangilinan J."/>
            <person name="Park H.-J."/>
            <person name="Ramirez L."/>
            <person name="Alfaro M."/>
            <person name="Sun H."/>
            <person name="Tritt A."/>
            <person name="Yoshinaga Y."/>
            <person name="Zwiers L.-H."/>
            <person name="Turgeon B.G."/>
            <person name="Goodwin S.B."/>
            <person name="Spatafora J.W."/>
            <person name="Crous P.W."/>
            <person name="Grigoriev I.V."/>
        </authorList>
    </citation>
    <scope>NUCLEOTIDE SEQUENCE</scope>
    <source>
        <strain evidence="14">CBS 394.84</strain>
    </source>
</reference>
<dbReference type="GO" id="GO:0008843">
    <property type="term" value="F:endochitinase activity"/>
    <property type="evidence" value="ECO:0007669"/>
    <property type="project" value="UniProtKB-EC"/>
</dbReference>
<dbReference type="InterPro" id="IPR018371">
    <property type="entry name" value="Chitin-binding_1_CS"/>
</dbReference>
<comment type="catalytic activity">
    <reaction evidence="1">
        <text>Random endo-hydrolysis of N-acetyl-beta-D-glucosaminide (1-&gt;4)-beta-linkages in chitin and chitodextrins.</text>
        <dbReference type="EC" id="3.2.1.14"/>
    </reaction>
</comment>
<evidence type="ECO:0000313" key="14">
    <source>
        <dbReference type="EMBL" id="KAF1849934.1"/>
    </source>
</evidence>
<dbReference type="InterPro" id="IPR011583">
    <property type="entry name" value="Chitinase_II/V-like_cat"/>
</dbReference>
<dbReference type="PROSITE" id="PS01095">
    <property type="entry name" value="GH18_1"/>
    <property type="match status" value="1"/>
</dbReference>
<keyword evidence="9" id="KW-0624">Polysaccharide degradation</keyword>
<evidence type="ECO:0000313" key="15">
    <source>
        <dbReference type="Proteomes" id="UP000800039"/>
    </source>
</evidence>
<evidence type="ECO:0000256" key="3">
    <source>
        <dbReference type="ARBA" id="ARBA00012729"/>
    </source>
</evidence>
<keyword evidence="5 11" id="KW-0378">Hydrolase</keyword>
<evidence type="ECO:0000256" key="10">
    <source>
        <dbReference type="PROSITE-ProRule" id="PRU00261"/>
    </source>
</evidence>
<dbReference type="EMBL" id="ML976614">
    <property type="protein sequence ID" value="KAF1849934.1"/>
    <property type="molecule type" value="Genomic_DNA"/>
</dbReference>
<dbReference type="InterPro" id="IPR001579">
    <property type="entry name" value="Glyco_hydro_18_chit_AS"/>
</dbReference>
<dbReference type="InterPro" id="IPR050314">
    <property type="entry name" value="Glycosyl_Hydrlase_18"/>
</dbReference>
<dbReference type="SUPFAM" id="SSF57016">
    <property type="entry name" value="Plant lectins/antimicrobial peptides"/>
    <property type="match status" value="1"/>
</dbReference>
<evidence type="ECO:0000259" key="13">
    <source>
        <dbReference type="PROSITE" id="PS51910"/>
    </source>
</evidence>
<dbReference type="PROSITE" id="PS51910">
    <property type="entry name" value="GH18_2"/>
    <property type="match status" value="1"/>
</dbReference>
<keyword evidence="4 10" id="KW-0147">Chitin-binding</keyword>
<keyword evidence="8 11" id="KW-0326">Glycosidase</keyword>
<keyword evidence="10" id="KW-1015">Disulfide bond</keyword>
<proteinExistence type="inferred from homology"/>
<dbReference type="Pfam" id="PF00704">
    <property type="entry name" value="Glyco_hydro_18"/>
    <property type="match status" value="1"/>
</dbReference>
<evidence type="ECO:0000256" key="6">
    <source>
        <dbReference type="ARBA" id="ARBA00023024"/>
    </source>
</evidence>
<comment type="caution">
    <text evidence="14">The sequence shown here is derived from an EMBL/GenBank/DDBJ whole genome shotgun (WGS) entry which is preliminary data.</text>
</comment>
<dbReference type="GO" id="GO:0000272">
    <property type="term" value="P:polysaccharide catabolic process"/>
    <property type="evidence" value="ECO:0007669"/>
    <property type="project" value="UniProtKB-KW"/>
</dbReference>
<dbReference type="CDD" id="cd00035">
    <property type="entry name" value="ChtBD1"/>
    <property type="match status" value="1"/>
</dbReference>
<keyword evidence="7" id="KW-0119">Carbohydrate metabolism</keyword>
<feature type="domain" description="GH18" evidence="13">
    <location>
        <begin position="73"/>
        <end position="432"/>
    </location>
</feature>
<dbReference type="Gene3D" id="3.20.20.80">
    <property type="entry name" value="Glycosidases"/>
    <property type="match status" value="1"/>
</dbReference>
<name>A0A9P4LDA5_9PLEO</name>
<dbReference type="EC" id="3.2.1.14" evidence="3"/>
<dbReference type="SUPFAM" id="SSF51445">
    <property type="entry name" value="(Trans)glycosidases"/>
    <property type="match status" value="1"/>
</dbReference>
<dbReference type="RefSeq" id="XP_040792497.1">
    <property type="nucleotide sequence ID" value="XM_040929837.1"/>
</dbReference>
<dbReference type="Gene3D" id="3.30.60.10">
    <property type="entry name" value="Endochitinase-like"/>
    <property type="match status" value="1"/>
</dbReference>
<evidence type="ECO:0000256" key="8">
    <source>
        <dbReference type="ARBA" id="ARBA00023295"/>
    </source>
</evidence>
<gene>
    <name evidence="14" type="ORF">K460DRAFT_300464</name>
</gene>
<feature type="disulfide bond" evidence="10">
    <location>
        <begin position="35"/>
        <end position="47"/>
    </location>
</feature>
<keyword evidence="15" id="KW-1185">Reference proteome</keyword>
<dbReference type="InterPro" id="IPR029070">
    <property type="entry name" value="Chitinase_insertion_sf"/>
</dbReference>
<comment type="caution">
    <text evidence="10">Lacks conserved residue(s) required for the propagation of feature annotation.</text>
</comment>
<dbReference type="InterPro" id="IPR017853">
    <property type="entry name" value="GH"/>
</dbReference>
<dbReference type="InterPro" id="IPR036861">
    <property type="entry name" value="Endochitinase-like_sf"/>
</dbReference>
<dbReference type="SMART" id="SM00636">
    <property type="entry name" value="Glyco_18"/>
    <property type="match status" value="1"/>
</dbReference>
<dbReference type="GeneID" id="63847089"/>
<evidence type="ECO:0000256" key="7">
    <source>
        <dbReference type="ARBA" id="ARBA00023277"/>
    </source>
</evidence>
<dbReference type="SMART" id="SM00270">
    <property type="entry name" value="ChtBD1"/>
    <property type="match status" value="1"/>
</dbReference>
<dbReference type="PANTHER" id="PTHR11177">
    <property type="entry name" value="CHITINASE"/>
    <property type="match status" value="1"/>
</dbReference>
<evidence type="ECO:0000256" key="5">
    <source>
        <dbReference type="ARBA" id="ARBA00022801"/>
    </source>
</evidence>
<dbReference type="Pfam" id="PF00187">
    <property type="entry name" value="Chitin_bind_1"/>
    <property type="match status" value="1"/>
</dbReference>
<accession>A0A9P4LDA5</accession>
<feature type="disulfide bond" evidence="10">
    <location>
        <begin position="40"/>
        <end position="54"/>
    </location>
</feature>
<dbReference type="PROSITE" id="PS00026">
    <property type="entry name" value="CHIT_BIND_I_1"/>
    <property type="match status" value="1"/>
</dbReference>
<dbReference type="GO" id="GO:0008061">
    <property type="term" value="F:chitin binding"/>
    <property type="evidence" value="ECO:0007669"/>
    <property type="project" value="UniProtKB-UniRule"/>
</dbReference>